<sequence>MKHRKRLKTYLLIAIPLSIVFYFIIYIRTNTHHSSWDNQKEYLWLFTDSAINDIDPHFQGSWVKNNDILCHFIYKEHFLVSIWHFDDLDKIKLTDAVINYDKSTQDIDIMYGKGEVLNSTSSPQTAVRFGRNFDNRINVNLSKNSTIQDTFQSSSYKGFLGTIDGMSFTNSKFEDYIYFRYPDGRMQTLLVLYKSARGFFIIQVETNDPEISINKELVNIFNLT</sequence>
<proteinExistence type="predicted"/>
<keyword evidence="1" id="KW-0472">Membrane</keyword>
<dbReference type="EMBL" id="CP017774">
    <property type="protein sequence ID" value="AOZ98867.1"/>
    <property type="molecule type" value="Genomic_DNA"/>
</dbReference>
<keyword evidence="1" id="KW-0812">Transmembrane</keyword>
<keyword evidence="3" id="KW-1185">Reference proteome</keyword>
<dbReference type="STRING" id="1306519.BIW12_05140"/>
<dbReference type="RefSeq" id="WP_071184115.1">
    <property type="nucleotide sequence ID" value="NZ_CP017774.1"/>
</dbReference>
<organism evidence="2 3">
    <name type="scientific">Flavobacterium commune</name>
    <dbReference type="NCBI Taxonomy" id="1306519"/>
    <lineage>
        <taxon>Bacteria</taxon>
        <taxon>Pseudomonadati</taxon>
        <taxon>Bacteroidota</taxon>
        <taxon>Flavobacteriia</taxon>
        <taxon>Flavobacteriales</taxon>
        <taxon>Flavobacteriaceae</taxon>
        <taxon>Flavobacterium</taxon>
    </lineage>
</organism>
<protein>
    <submittedName>
        <fullName evidence="2">Uncharacterized protein</fullName>
    </submittedName>
</protein>
<accession>A0A1D9P8H7</accession>
<evidence type="ECO:0000313" key="2">
    <source>
        <dbReference type="EMBL" id="AOZ98867.1"/>
    </source>
</evidence>
<dbReference type="Proteomes" id="UP000178198">
    <property type="component" value="Chromosome"/>
</dbReference>
<name>A0A1D9P8H7_9FLAO</name>
<dbReference type="KEGG" id="fcm:BIW12_05140"/>
<reference evidence="2 3" key="1">
    <citation type="submission" date="2016-10" db="EMBL/GenBank/DDBJ databases">
        <title>Complete Genome Sequence of Flavobacterium sp. PK15.</title>
        <authorList>
            <person name="Ekwe A."/>
            <person name="Kim S.B."/>
        </authorList>
    </citation>
    <scope>NUCLEOTIDE SEQUENCE [LARGE SCALE GENOMIC DNA]</scope>
    <source>
        <strain evidence="2 3">PK15</strain>
    </source>
</reference>
<evidence type="ECO:0000256" key="1">
    <source>
        <dbReference type="SAM" id="Phobius"/>
    </source>
</evidence>
<dbReference type="OrthoDB" id="1339113at2"/>
<evidence type="ECO:0000313" key="3">
    <source>
        <dbReference type="Proteomes" id="UP000178198"/>
    </source>
</evidence>
<gene>
    <name evidence="2" type="ORF">BIW12_05140</name>
</gene>
<dbReference type="AlphaFoldDB" id="A0A1D9P8H7"/>
<feature type="transmembrane region" description="Helical" evidence="1">
    <location>
        <begin position="7"/>
        <end position="27"/>
    </location>
</feature>
<keyword evidence="1" id="KW-1133">Transmembrane helix</keyword>